<dbReference type="InterPro" id="IPR010920">
    <property type="entry name" value="LSM_dom_sf"/>
</dbReference>
<sequence>MLQLMMQQKKNQRPELIDKTEKMKETRKEKTLSTIFTSMEKLSEGPFSVLHRITNDRARCKVFTRNFCGLRGVLCGYVVAYDRFMNMVMVDVDETFCKSPLGGVAQHQQRMSTFKLNSAVKDISLYGVKGSATSIGINEVPRHTVAQGGQPPLFHRHLTNLYVRGDSVILISI</sequence>
<evidence type="ECO:0000259" key="1">
    <source>
        <dbReference type="SMART" id="SM00651"/>
    </source>
</evidence>
<evidence type="ECO:0000313" key="3">
    <source>
        <dbReference type="Proteomes" id="UP000008144"/>
    </source>
</evidence>
<dbReference type="STRING" id="7719.ENSCINP00000004280"/>
<dbReference type="SUPFAM" id="SSF50182">
    <property type="entry name" value="Sm-like ribonucleoproteins"/>
    <property type="match status" value="1"/>
</dbReference>
<dbReference type="InterPro" id="IPR039267">
    <property type="entry name" value="Lsm11"/>
</dbReference>
<dbReference type="GeneTree" id="ENSGT00390000012944"/>
<protein>
    <submittedName>
        <fullName evidence="2">U7 snRNA-associated Sm-like protein LSm11</fullName>
    </submittedName>
</protein>
<dbReference type="HOGENOM" id="CLU_1547006_0_0_1"/>
<dbReference type="GeneID" id="100185308"/>
<proteinExistence type="predicted"/>
<dbReference type="OrthoDB" id="10002367at2759"/>
<reference evidence="3" key="1">
    <citation type="journal article" date="2002" name="Science">
        <title>The draft genome of Ciona intestinalis: insights into chordate and vertebrate origins.</title>
        <authorList>
            <person name="Dehal P."/>
            <person name="Satou Y."/>
            <person name="Campbell R.K."/>
            <person name="Chapman J."/>
            <person name="Degnan B."/>
            <person name="De Tomaso A."/>
            <person name="Davidson B."/>
            <person name="Di Gregorio A."/>
            <person name="Gelpke M."/>
            <person name="Goodstein D.M."/>
            <person name="Harafuji N."/>
            <person name="Hastings K.E."/>
            <person name="Ho I."/>
            <person name="Hotta K."/>
            <person name="Huang W."/>
            <person name="Kawashima T."/>
            <person name="Lemaire P."/>
            <person name="Martinez D."/>
            <person name="Meinertzhagen I.A."/>
            <person name="Necula S."/>
            <person name="Nonaka M."/>
            <person name="Putnam N."/>
            <person name="Rash S."/>
            <person name="Saiga H."/>
            <person name="Satake M."/>
            <person name="Terry A."/>
            <person name="Yamada L."/>
            <person name="Wang H.G."/>
            <person name="Awazu S."/>
            <person name="Azumi K."/>
            <person name="Boore J."/>
            <person name="Branno M."/>
            <person name="Chin-Bow S."/>
            <person name="DeSantis R."/>
            <person name="Doyle S."/>
            <person name="Francino P."/>
            <person name="Keys D.N."/>
            <person name="Haga S."/>
            <person name="Hayashi H."/>
            <person name="Hino K."/>
            <person name="Imai K.S."/>
            <person name="Inaba K."/>
            <person name="Kano S."/>
            <person name="Kobayashi K."/>
            <person name="Kobayashi M."/>
            <person name="Lee B.I."/>
            <person name="Makabe K.W."/>
            <person name="Manohar C."/>
            <person name="Matassi G."/>
            <person name="Medina M."/>
            <person name="Mochizuki Y."/>
            <person name="Mount S."/>
            <person name="Morishita T."/>
            <person name="Miura S."/>
            <person name="Nakayama A."/>
            <person name="Nishizaka S."/>
            <person name="Nomoto H."/>
            <person name="Ohta F."/>
            <person name="Oishi K."/>
            <person name="Rigoutsos I."/>
            <person name="Sano M."/>
            <person name="Sasaki A."/>
            <person name="Sasakura Y."/>
            <person name="Shoguchi E."/>
            <person name="Shin-i T."/>
            <person name="Spagnuolo A."/>
            <person name="Stainier D."/>
            <person name="Suzuki M.M."/>
            <person name="Tassy O."/>
            <person name="Takatori N."/>
            <person name="Tokuoka M."/>
            <person name="Yagi K."/>
            <person name="Yoshizaki F."/>
            <person name="Wada S."/>
            <person name="Zhang C."/>
            <person name="Hyatt P.D."/>
            <person name="Larimer F."/>
            <person name="Detter C."/>
            <person name="Doggett N."/>
            <person name="Glavina T."/>
            <person name="Hawkins T."/>
            <person name="Richardson P."/>
            <person name="Lucas S."/>
            <person name="Kohara Y."/>
            <person name="Levine M."/>
            <person name="Satoh N."/>
            <person name="Rokhsar D.S."/>
        </authorList>
    </citation>
    <scope>NUCLEOTIDE SEQUENCE [LARGE SCALE GENOMIC DNA]</scope>
</reference>
<dbReference type="PANTHER" id="PTHR21415">
    <property type="entry name" value="U7 SNRNA-ASSOCIATED SM-LIKE PROTEIN LSM11"/>
    <property type="match status" value="1"/>
</dbReference>
<organism evidence="2 3">
    <name type="scientific">Ciona intestinalis</name>
    <name type="common">Transparent sea squirt</name>
    <name type="synonym">Ascidia intestinalis</name>
    <dbReference type="NCBI Taxonomy" id="7719"/>
    <lineage>
        <taxon>Eukaryota</taxon>
        <taxon>Metazoa</taxon>
        <taxon>Chordata</taxon>
        <taxon>Tunicata</taxon>
        <taxon>Ascidiacea</taxon>
        <taxon>Phlebobranchia</taxon>
        <taxon>Cionidae</taxon>
        <taxon>Ciona</taxon>
    </lineage>
</organism>
<evidence type="ECO:0000313" key="2">
    <source>
        <dbReference type="Ensembl" id="ENSCINP00000004280.3"/>
    </source>
</evidence>
<dbReference type="AlphaFoldDB" id="F6ZR96"/>
<keyword evidence="3" id="KW-1185">Reference proteome</keyword>
<accession>F6ZR96</accession>
<dbReference type="GO" id="GO:0005683">
    <property type="term" value="C:U7 snRNP"/>
    <property type="evidence" value="ECO:0000318"/>
    <property type="project" value="GO_Central"/>
</dbReference>
<reference evidence="2" key="2">
    <citation type="submission" date="2025-08" db="UniProtKB">
        <authorList>
            <consortium name="Ensembl"/>
        </authorList>
    </citation>
    <scope>IDENTIFICATION</scope>
</reference>
<dbReference type="SMART" id="SM00651">
    <property type="entry name" value="Sm"/>
    <property type="match status" value="1"/>
</dbReference>
<dbReference type="GO" id="GO:0006398">
    <property type="term" value="P:mRNA 3'-end processing by stem-loop binding and cleavage"/>
    <property type="evidence" value="ECO:0000318"/>
    <property type="project" value="GO_Central"/>
</dbReference>
<dbReference type="Gene3D" id="2.30.30.100">
    <property type="match status" value="1"/>
</dbReference>
<dbReference type="CDD" id="cd01739">
    <property type="entry name" value="LSm11_M"/>
    <property type="match status" value="1"/>
</dbReference>
<dbReference type="InterPro" id="IPR001163">
    <property type="entry name" value="Sm_dom_euk/arc"/>
</dbReference>
<dbReference type="OMA" id="NDRARCK"/>
<reference evidence="2" key="3">
    <citation type="submission" date="2025-09" db="UniProtKB">
        <authorList>
            <consortium name="Ensembl"/>
        </authorList>
    </citation>
    <scope>IDENTIFICATION</scope>
</reference>
<feature type="domain" description="Sm" evidence="1">
    <location>
        <begin position="48"/>
        <end position="173"/>
    </location>
</feature>
<dbReference type="InParanoid" id="F6ZR96"/>
<accession>A0A1W2WD32</accession>
<dbReference type="InterPro" id="IPR034109">
    <property type="entry name" value="Lsm11_M"/>
</dbReference>
<dbReference type="GO" id="GO:0071209">
    <property type="term" value="F:U7 snRNA binding"/>
    <property type="evidence" value="ECO:0000318"/>
    <property type="project" value="GO_Central"/>
</dbReference>
<dbReference type="KEGG" id="cin:100185308"/>
<name>F6ZR96_CIOIN</name>
<dbReference type="Proteomes" id="UP000008144">
    <property type="component" value="Unassembled WGS sequence"/>
</dbReference>
<dbReference type="PANTHER" id="PTHR21415:SF1">
    <property type="entry name" value="U7 SNRNA-ASSOCIATED SM-LIKE PROTEIN LSM11"/>
    <property type="match status" value="1"/>
</dbReference>
<gene>
    <name evidence="2" type="primary">LOC100185308</name>
</gene>
<dbReference type="Ensembl" id="ENSCINT00000004280.3">
    <property type="protein sequence ID" value="ENSCINP00000004280.3"/>
    <property type="gene ID" value="ENSCING00000002109.3"/>
</dbReference>